<dbReference type="GO" id="GO:0000160">
    <property type="term" value="P:phosphorelay signal transduction system"/>
    <property type="evidence" value="ECO:0007669"/>
    <property type="project" value="UniProtKB-KW"/>
</dbReference>
<evidence type="ECO:0000256" key="1">
    <source>
        <dbReference type="ARBA" id="ARBA00023012"/>
    </source>
</evidence>
<protein>
    <recommendedName>
        <fullName evidence="4">Response regulatory domain-containing protein</fullName>
    </recommendedName>
</protein>
<dbReference type="InParanoid" id="A0A7I4CFM4"/>
<accession>A0A7I4CFM4</accession>
<dbReference type="InterPro" id="IPR001789">
    <property type="entry name" value="Sig_transdc_resp-reg_receiver"/>
</dbReference>
<feature type="region of interest" description="Disordered" evidence="3">
    <location>
        <begin position="76"/>
        <end position="112"/>
    </location>
</feature>
<evidence type="ECO:0000313" key="5">
    <source>
        <dbReference type="EnsemblPlants" id="Pp3c22_9010V3.5"/>
    </source>
</evidence>
<dbReference type="InterPro" id="IPR011006">
    <property type="entry name" value="CheY-like_superfamily"/>
</dbReference>
<evidence type="ECO:0000256" key="2">
    <source>
        <dbReference type="PROSITE-ProRule" id="PRU00169"/>
    </source>
</evidence>
<feature type="compositionally biased region" description="Basic and acidic residues" evidence="3">
    <location>
        <begin position="331"/>
        <end position="344"/>
    </location>
</feature>
<feature type="domain" description="Response regulatory" evidence="4">
    <location>
        <begin position="166"/>
        <end position="293"/>
    </location>
</feature>
<reference evidence="5 6" key="2">
    <citation type="journal article" date="2018" name="Plant J.">
        <title>The Physcomitrella patens chromosome-scale assembly reveals moss genome structure and evolution.</title>
        <authorList>
            <person name="Lang D."/>
            <person name="Ullrich K.K."/>
            <person name="Murat F."/>
            <person name="Fuchs J."/>
            <person name="Jenkins J."/>
            <person name="Haas F.B."/>
            <person name="Piednoel M."/>
            <person name="Gundlach H."/>
            <person name="Van Bel M."/>
            <person name="Meyberg R."/>
            <person name="Vives C."/>
            <person name="Morata J."/>
            <person name="Symeonidi A."/>
            <person name="Hiss M."/>
            <person name="Muchero W."/>
            <person name="Kamisugi Y."/>
            <person name="Saleh O."/>
            <person name="Blanc G."/>
            <person name="Decker E.L."/>
            <person name="van Gessel N."/>
            <person name="Grimwood J."/>
            <person name="Hayes R.D."/>
            <person name="Graham S.W."/>
            <person name="Gunter L.E."/>
            <person name="McDaniel S.F."/>
            <person name="Hoernstein S.N.W."/>
            <person name="Larsson A."/>
            <person name="Li F.W."/>
            <person name="Perroud P.F."/>
            <person name="Phillips J."/>
            <person name="Ranjan P."/>
            <person name="Rokshar D.S."/>
            <person name="Rothfels C.J."/>
            <person name="Schneider L."/>
            <person name="Shu S."/>
            <person name="Stevenson D.W."/>
            <person name="Thummler F."/>
            <person name="Tillich M."/>
            <person name="Villarreal Aguilar J.C."/>
            <person name="Widiez T."/>
            <person name="Wong G.K."/>
            <person name="Wymore A."/>
            <person name="Zhang Y."/>
            <person name="Zimmer A.D."/>
            <person name="Quatrano R.S."/>
            <person name="Mayer K.F.X."/>
            <person name="Goodstein D."/>
            <person name="Casacuberta J.M."/>
            <person name="Vandepoele K."/>
            <person name="Reski R."/>
            <person name="Cuming A.C."/>
            <person name="Tuskan G.A."/>
            <person name="Maumus F."/>
            <person name="Salse J."/>
            <person name="Schmutz J."/>
            <person name="Rensing S.A."/>
        </authorList>
    </citation>
    <scope>NUCLEOTIDE SEQUENCE [LARGE SCALE GENOMIC DNA]</scope>
    <source>
        <strain evidence="5 6">cv. Gransden 2004</strain>
    </source>
</reference>
<dbReference type="PROSITE" id="PS50110">
    <property type="entry name" value="RESPONSE_REGULATORY"/>
    <property type="match status" value="1"/>
</dbReference>
<feature type="compositionally biased region" description="Polar residues" evidence="3">
    <location>
        <begin position="296"/>
        <end position="315"/>
    </location>
</feature>
<evidence type="ECO:0000256" key="3">
    <source>
        <dbReference type="SAM" id="MobiDB-lite"/>
    </source>
</evidence>
<keyword evidence="2" id="KW-0597">Phosphoprotein</keyword>
<sequence>MLVFFPLREVREKRARRVIREPTQICSTSSVWWRHPPQTEQTRRHWALATMVRKSLEPEVSNESIVLDSIQDSKPPKVAETKLQDMGFDKPKKARQSYSETSKATAPPTCTEDPVQRKVVGETTAESISLISASIESYCAESVQKELRSDLVGIKPVPVVSSFQYHVLAVDDSRIDQRVIEKLLKTSSYKVTTVNSALRALELLGLSDSSPSSIKKLDINLIMTDYCMPEMTGYDLLKRVKADTSALKEIPVVVMSSENDSNRIERCLAEGAEEFIIKPVQMADVKRLRGHIRPVHTTSDTSSGTASENSGSTCGSKRKMVEPTDTSEVNSPERRPRLSEESVA</sequence>
<organism evidence="5 6">
    <name type="scientific">Physcomitrium patens</name>
    <name type="common">Spreading-leaved earth moss</name>
    <name type="synonym">Physcomitrella patens</name>
    <dbReference type="NCBI Taxonomy" id="3218"/>
    <lineage>
        <taxon>Eukaryota</taxon>
        <taxon>Viridiplantae</taxon>
        <taxon>Streptophyta</taxon>
        <taxon>Embryophyta</taxon>
        <taxon>Bryophyta</taxon>
        <taxon>Bryophytina</taxon>
        <taxon>Bryopsida</taxon>
        <taxon>Funariidae</taxon>
        <taxon>Funariales</taxon>
        <taxon>Funariaceae</taxon>
        <taxon>Physcomitrium</taxon>
    </lineage>
</organism>
<dbReference type="PANTHER" id="PTHR43874">
    <property type="entry name" value="TWO-COMPONENT RESPONSE REGULATOR"/>
    <property type="match status" value="1"/>
</dbReference>
<dbReference type="Proteomes" id="UP000006727">
    <property type="component" value="Chromosome 22"/>
</dbReference>
<evidence type="ECO:0000259" key="4">
    <source>
        <dbReference type="PROSITE" id="PS50110"/>
    </source>
</evidence>
<dbReference type="Pfam" id="PF00072">
    <property type="entry name" value="Response_reg"/>
    <property type="match status" value="1"/>
</dbReference>
<dbReference type="SUPFAM" id="SSF52172">
    <property type="entry name" value="CheY-like"/>
    <property type="match status" value="1"/>
</dbReference>
<name>A0A7I4CFM4_PHYPA</name>
<dbReference type="EnsemblPlants" id="Pp3c22_9010V3.5">
    <property type="protein sequence ID" value="Pp3c22_9010V3.5"/>
    <property type="gene ID" value="Pp3c22_9010"/>
</dbReference>
<reference evidence="5 6" key="1">
    <citation type="journal article" date="2008" name="Science">
        <title>The Physcomitrella genome reveals evolutionary insights into the conquest of land by plants.</title>
        <authorList>
            <person name="Rensing S."/>
            <person name="Lang D."/>
            <person name="Zimmer A."/>
            <person name="Terry A."/>
            <person name="Salamov A."/>
            <person name="Shapiro H."/>
            <person name="Nishiyama T."/>
            <person name="Perroud P.-F."/>
            <person name="Lindquist E."/>
            <person name="Kamisugi Y."/>
            <person name="Tanahashi T."/>
            <person name="Sakakibara K."/>
            <person name="Fujita T."/>
            <person name="Oishi K."/>
            <person name="Shin-I T."/>
            <person name="Kuroki Y."/>
            <person name="Toyoda A."/>
            <person name="Suzuki Y."/>
            <person name="Hashimoto A."/>
            <person name="Yamaguchi K."/>
            <person name="Sugano A."/>
            <person name="Kohara Y."/>
            <person name="Fujiyama A."/>
            <person name="Anterola A."/>
            <person name="Aoki S."/>
            <person name="Ashton N."/>
            <person name="Barbazuk W.B."/>
            <person name="Barker E."/>
            <person name="Bennetzen J."/>
            <person name="Bezanilla M."/>
            <person name="Blankenship R."/>
            <person name="Cho S.H."/>
            <person name="Dutcher S."/>
            <person name="Estelle M."/>
            <person name="Fawcett J.A."/>
            <person name="Gundlach H."/>
            <person name="Hanada K."/>
            <person name="Heyl A."/>
            <person name="Hicks K.A."/>
            <person name="Hugh J."/>
            <person name="Lohr M."/>
            <person name="Mayer K."/>
            <person name="Melkozernov A."/>
            <person name="Murata T."/>
            <person name="Nelson D."/>
            <person name="Pils B."/>
            <person name="Prigge M."/>
            <person name="Reiss B."/>
            <person name="Renner T."/>
            <person name="Rombauts S."/>
            <person name="Rushton P."/>
            <person name="Sanderfoot A."/>
            <person name="Schween G."/>
            <person name="Shiu S.-H."/>
            <person name="Stueber K."/>
            <person name="Theodoulou F.L."/>
            <person name="Tu H."/>
            <person name="Van de Peer Y."/>
            <person name="Verrier P.J."/>
            <person name="Waters E."/>
            <person name="Wood A."/>
            <person name="Yang L."/>
            <person name="Cove D."/>
            <person name="Cuming A."/>
            <person name="Hasebe M."/>
            <person name="Lucas S."/>
            <person name="Mishler D.B."/>
            <person name="Reski R."/>
            <person name="Grigoriev I."/>
            <person name="Quatrano R.S."/>
            <person name="Boore J.L."/>
        </authorList>
    </citation>
    <scope>NUCLEOTIDE SEQUENCE [LARGE SCALE GENOMIC DNA]</scope>
    <source>
        <strain evidence="5 6">cv. Gransden 2004</strain>
    </source>
</reference>
<dbReference type="Gene3D" id="3.40.50.2300">
    <property type="match status" value="1"/>
</dbReference>
<dbReference type="GO" id="GO:0009736">
    <property type="term" value="P:cytokinin-activated signaling pathway"/>
    <property type="evidence" value="ECO:0007669"/>
    <property type="project" value="InterPro"/>
</dbReference>
<keyword evidence="1" id="KW-0902">Two-component regulatory system</keyword>
<feature type="compositionally biased region" description="Basic and acidic residues" evidence="3">
    <location>
        <begin position="76"/>
        <end position="91"/>
    </location>
</feature>
<keyword evidence="6" id="KW-1185">Reference proteome</keyword>
<feature type="region of interest" description="Disordered" evidence="3">
    <location>
        <begin position="294"/>
        <end position="344"/>
    </location>
</feature>
<dbReference type="SMART" id="SM00448">
    <property type="entry name" value="REC"/>
    <property type="match status" value="1"/>
</dbReference>
<dbReference type="EMBL" id="ABEU02000022">
    <property type="status" value="NOT_ANNOTATED_CDS"/>
    <property type="molecule type" value="Genomic_DNA"/>
</dbReference>
<dbReference type="AlphaFoldDB" id="A0A7I4CFM4"/>
<dbReference type="PANTHER" id="PTHR43874:SF147">
    <property type="entry name" value="TYPE-A RESPONSE REGULATOR"/>
    <property type="match status" value="1"/>
</dbReference>
<gene>
    <name evidence="5" type="primary">LOC112274652</name>
</gene>
<reference evidence="5" key="3">
    <citation type="submission" date="2020-12" db="UniProtKB">
        <authorList>
            <consortium name="EnsemblPlants"/>
        </authorList>
    </citation>
    <scope>IDENTIFICATION</scope>
</reference>
<dbReference type="CDD" id="cd17581">
    <property type="entry name" value="REC_typeA_ARR"/>
    <property type="match status" value="1"/>
</dbReference>
<evidence type="ECO:0000313" key="6">
    <source>
        <dbReference type="Proteomes" id="UP000006727"/>
    </source>
</evidence>
<dbReference type="InterPro" id="IPR045279">
    <property type="entry name" value="ARR-like"/>
</dbReference>
<dbReference type="FunCoup" id="A0A7I4CFM4">
    <property type="interactions" value="271"/>
</dbReference>
<dbReference type="Gramene" id="Pp3c22_9010V3.5">
    <property type="protein sequence ID" value="Pp3c22_9010V3.5"/>
    <property type="gene ID" value="Pp3c22_9010"/>
</dbReference>
<proteinExistence type="predicted"/>
<feature type="modified residue" description="4-aspartylphosphate" evidence="2">
    <location>
        <position position="225"/>
    </location>
</feature>